<dbReference type="InterPro" id="IPR050446">
    <property type="entry name" value="FAD-oxidoreductase/Apoptosis"/>
</dbReference>
<sequence length="460" mass="49950">MASKVYKYLILGGGNAAGYAARALAARGLAKSEAAIVSKEAVAPYERPALSKAFLFADPPARLPGFHTCVGGGGDRQGPEWYAENGIDLILNEEIVAADLAAKKLSSKLGTEFGFDKLIIATGCSPIVLNKLQGSDLKGIHYLRENADALELYEALHAHKGEEVLIVGGGYIGMEVGAAASIIGCKPKLVFPEEHVMPRLFFSEMGEKYEEFYKEKGVQLFNHGYLCEAFLGDESGNLTGIKVCKDEKKETLTGKLCVIGVGARPNVQLFSGQVLNYYQLRSLGALGYERIEVSRSALIMQVEMEMGGIKVDGKFESSVKDVYAIGDIATFPLKMYDGKLTRMEHVAHARQSAAHVVDALFNSATPEYDYLPYFYSRVFSLSWQFFGENTGEPILVGDMKPKMSAFWIKDGQVSGVFTEAPSAEDTEIMRTIALKRPSVDAAKLSALTDPEEALKFAAAG</sequence>
<comment type="similarity">
    <text evidence="2">Belongs to the FAD-dependent oxidoreductase family.</text>
</comment>
<evidence type="ECO:0000313" key="10">
    <source>
        <dbReference type="EMBL" id="CAE0055908.1"/>
    </source>
</evidence>
<keyword evidence="5" id="KW-0560">Oxidoreductase</keyword>
<dbReference type="InterPro" id="IPR036188">
    <property type="entry name" value="FAD/NAD-bd_sf"/>
</dbReference>
<evidence type="ECO:0000256" key="4">
    <source>
        <dbReference type="ARBA" id="ARBA00022827"/>
    </source>
</evidence>
<organism evidence="10">
    <name type="scientific">Rhodosorus marinus</name>
    <dbReference type="NCBI Taxonomy" id="101924"/>
    <lineage>
        <taxon>Eukaryota</taxon>
        <taxon>Rhodophyta</taxon>
        <taxon>Stylonematophyceae</taxon>
        <taxon>Stylonematales</taxon>
        <taxon>Stylonemataceae</taxon>
        <taxon>Rhodosorus</taxon>
    </lineage>
</organism>
<dbReference type="AlphaFoldDB" id="A0A7S2ZZX4"/>
<dbReference type="Pfam" id="PF21791">
    <property type="entry name" value="MDHAR3-like_C"/>
    <property type="match status" value="1"/>
</dbReference>
<keyword evidence="4" id="KW-0274">FAD</keyword>
<dbReference type="GO" id="GO:0005737">
    <property type="term" value="C:cytoplasm"/>
    <property type="evidence" value="ECO:0007669"/>
    <property type="project" value="TreeGrafter"/>
</dbReference>
<protein>
    <recommendedName>
        <fullName evidence="7">monodehydroascorbate reductase (NADH)</fullName>
        <ecNumber evidence="7">1.6.5.4</ecNumber>
    </recommendedName>
</protein>
<dbReference type="EMBL" id="HBHW01030884">
    <property type="protein sequence ID" value="CAE0055908.1"/>
    <property type="molecule type" value="Transcribed_RNA"/>
</dbReference>
<evidence type="ECO:0000259" key="8">
    <source>
        <dbReference type="Pfam" id="PF07992"/>
    </source>
</evidence>
<dbReference type="EC" id="1.6.5.4" evidence="7"/>
<dbReference type="PANTHER" id="PTHR43557">
    <property type="entry name" value="APOPTOSIS-INDUCING FACTOR 1"/>
    <property type="match status" value="1"/>
</dbReference>
<dbReference type="InterPro" id="IPR048618">
    <property type="entry name" value="MDHAR3-like_C"/>
</dbReference>
<dbReference type="PRINTS" id="PR00411">
    <property type="entry name" value="PNDRDTASEI"/>
</dbReference>
<dbReference type="GO" id="GO:0016656">
    <property type="term" value="F:monodehydroascorbate reductase (NADH) activity"/>
    <property type="evidence" value="ECO:0007669"/>
    <property type="project" value="UniProtKB-EC"/>
</dbReference>
<accession>A0A7S2ZZX4</accession>
<comment type="cofactor">
    <cofactor evidence="1">
        <name>FAD</name>
        <dbReference type="ChEBI" id="CHEBI:57692"/>
    </cofactor>
</comment>
<keyword evidence="3" id="KW-0285">Flavoprotein</keyword>
<evidence type="ECO:0000256" key="7">
    <source>
        <dbReference type="ARBA" id="ARBA00038920"/>
    </source>
</evidence>
<dbReference type="InterPro" id="IPR023753">
    <property type="entry name" value="FAD/NAD-binding_dom"/>
</dbReference>
<dbReference type="PRINTS" id="PR00368">
    <property type="entry name" value="FADPNR"/>
</dbReference>
<dbReference type="SUPFAM" id="SSF51905">
    <property type="entry name" value="FAD/NAD(P)-binding domain"/>
    <property type="match status" value="2"/>
</dbReference>
<evidence type="ECO:0000256" key="1">
    <source>
        <dbReference type="ARBA" id="ARBA00001974"/>
    </source>
</evidence>
<dbReference type="Pfam" id="PF07992">
    <property type="entry name" value="Pyr_redox_2"/>
    <property type="match status" value="1"/>
</dbReference>
<name>A0A7S2ZZX4_9RHOD</name>
<dbReference type="SUPFAM" id="SSF55424">
    <property type="entry name" value="FAD/NAD-linked reductases, dimerisation (C-terminal) domain"/>
    <property type="match status" value="1"/>
</dbReference>
<proteinExistence type="inferred from homology"/>
<evidence type="ECO:0000259" key="9">
    <source>
        <dbReference type="Pfam" id="PF21791"/>
    </source>
</evidence>
<evidence type="ECO:0000256" key="3">
    <source>
        <dbReference type="ARBA" id="ARBA00022630"/>
    </source>
</evidence>
<feature type="domain" description="Monodehydroascorbate reductase 3-like C-terminal" evidence="9">
    <location>
        <begin position="371"/>
        <end position="443"/>
    </location>
</feature>
<evidence type="ECO:0000256" key="5">
    <source>
        <dbReference type="ARBA" id="ARBA00023002"/>
    </source>
</evidence>
<dbReference type="Gene3D" id="3.50.50.60">
    <property type="entry name" value="FAD/NAD(P)-binding domain"/>
    <property type="match status" value="2"/>
</dbReference>
<reference evidence="10" key="1">
    <citation type="submission" date="2021-01" db="EMBL/GenBank/DDBJ databases">
        <authorList>
            <person name="Corre E."/>
            <person name="Pelletier E."/>
            <person name="Niang G."/>
            <person name="Scheremetjew M."/>
            <person name="Finn R."/>
            <person name="Kale V."/>
            <person name="Holt S."/>
            <person name="Cochrane G."/>
            <person name="Meng A."/>
            <person name="Brown T."/>
            <person name="Cohen L."/>
        </authorList>
    </citation>
    <scope>NUCLEOTIDE SEQUENCE</scope>
    <source>
        <strain evidence="10">CCMP 769</strain>
    </source>
</reference>
<evidence type="ECO:0000313" key="11">
    <source>
        <dbReference type="EMBL" id="CAE0055909.1"/>
    </source>
</evidence>
<dbReference type="PANTHER" id="PTHR43557:SF2">
    <property type="entry name" value="RIESKE DOMAIN-CONTAINING PROTEIN-RELATED"/>
    <property type="match status" value="1"/>
</dbReference>
<dbReference type="EMBL" id="HBHW01030885">
    <property type="protein sequence ID" value="CAE0055909.1"/>
    <property type="molecule type" value="Transcribed_RNA"/>
</dbReference>
<evidence type="ECO:0000256" key="6">
    <source>
        <dbReference type="ARBA" id="ARBA00023027"/>
    </source>
</evidence>
<gene>
    <name evidence="10" type="ORF">RMAR00112_LOCUS23944</name>
    <name evidence="11" type="ORF">RMAR00112_LOCUS23945</name>
</gene>
<keyword evidence="6" id="KW-0520">NAD</keyword>
<evidence type="ECO:0000256" key="2">
    <source>
        <dbReference type="ARBA" id="ARBA00006442"/>
    </source>
</evidence>
<dbReference type="Gene3D" id="3.30.390.30">
    <property type="match status" value="1"/>
</dbReference>
<feature type="domain" description="FAD/NAD(P)-binding" evidence="8">
    <location>
        <begin position="6"/>
        <end position="270"/>
    </location>
</feature>
<dbReference type="InterPro" id="IPR016156">
    <property type="entry name" value="FAD/NAD-linked_Rdtase_dimer_sf"/>
</dbReference>